<dbReference type="STRING" id="639004.SAMN04488239_1492"/>
<reference evidence="2" key="1">
    <citation type="submission" date="2016-10" db="EMBL/GenBank/DDBJ databases">
        <authorList>
            <person name="Varghese N."/>
            <person name="Submissions S."/>
        </authorList>
    </citation>
    <scope>NUCLEOTIDE SEQUENCE [LARGE SCALE GENOMIC DNA]</scope>
    <source>
        <strain evidence="2">CGMCC 1.9108</strain>
    </source>
</reference>
<accession>A0A1G7FZL7</accession>
<evidence type="ECO:0000313" key="2">
    <source>
        <dbReference type="Proteomes" id="UP000199628"/>
    </source>
</evidence>
<evidence type="ECO:0000313" key="1">
    <source>
        <dbReference type="EMBL" id="SDE81270.1"/>
    </source>
</evidence>
<gene>
    <name evidence="1" type="ORF">SAMN04488239_1492</name>
</gene>
<dbReference type="OrthoDB" id="3806873at2"/>
<dbReference type="EMBL" id="FMZV01000049">
    <property type="protein sequence ID" value="SDE81270.1"/>
    <property type="molecule type" value="Genomic_DNA"/>
</dbReference>
<sequence length="131" mass="14862">MGSAAERFAQGDAPTEAFIAEMRERFPVEAEVDALLTRKLRRRKGPPYSRISKDELHRTLDRMFADLDIGDHTIRDVSWFTGGVSKIQLGFWLDWSDANGPRSDRMVVRMDPSEGSNMSVVRVFRTSQAVS</sequence>
<dbReference type="RefSeq" id="WP_093038276.1">
    <property type="nucleotide sequence ID" value="NZ_FMZV01000049.1"/>
</dbReference>
<organism evidence="1 2">
    <name type="scientific">Ruegeria marina</name>
    <dbReference type="NCBI Taxonomy" id="639004"/>
    <lineage>
        <taxon>Bacteria</taxon>
        <taxon>Pseudomonadati</taxon>
        <taxon>Pseudomonadota</taxon>
        <taxon>Alphaproteobacteria</taxon>
        <taxon>Rhodobacterales</taxon>
        <taxon>Roseobacteraceae</taxon>
        <taxon>Ruegeria</taxon>
    </lineage>
</organism>
<dbReference type="AlphaFoldDB" id="A0A1G7FZL7"/>
<name>A0A1G7FZL7_9RHOB</name>
<protein>
    <submittedName>
        <fullName evidence="1">Uncharacterized protein</fullName>
    </submittedName>
</protein>
<dbReference type="Proteomes" id="UP000199628">
    <property type="component" value="Unassembled WGS sequence"/>
</dbReference>
<proteinExistence type="predicted"/>
<keyword evidence="2" id="KW-1185">Reference proteome</keyword>